<keyword evidence="1" id="KW-0229">DNA integration</keyword>
<sequence>MAINKQPNGKWLVELYPNGRNGRRIRKQFTTKGEAIACERHILDETVEKPWLGEKQDKRLLSELIDIWYRAHGITLSDGEHRKKRMFFACKEMDHPFVTEFDNKLFSIYREKRLNGYADKLKPVAPSTVNNELAYFRAMFNELHRLGEWKAGNPLKNIRAFNTGEKEMAFLSNQQIITLLNFCAKSRAKDLLIIVKIALSTGARWSEAAGLTDSQITPYKITFTKTKGKRNRTVPITKELYDEIPKRKGKLFSSCYNAFRTAVKQAGIELPSHQSSHVMRHTFASHFMMSGGNIIVLQRILGHTDIKMTMRYAHFAPDHLNDALIYNPLSQLQNGGKMAAENLNPQYSPALIVS</sequence>
<evidence type="ECO:0000256" key="1">
    <source>
        <dbReference type="ARBA" id="ARBA00022908"/>
    </source>
</evidence>
<dbReference type="PANTHER" id="PTHR30349">
    <property type="entry name" value="PHAGE INTEGRASE-RELATED"/>
    <property type="match status" value="1"/>
</dbReference>
<dbReference type="PANTHER" id="PTHR30349:SF93">
    <property type="entry name" value="FELS-2 PROPHAGE PROTEIN"/>
    <property type="match status" value="1"/>
</dbReference>
<dbReference type="InterPro" id="IPR002104">
    <property type="entry name" value="Integrase_catalytic"/>
</dbReference>
<dbReference type="HOGENOM" id="CLU_027562_44_0_6"/>
<dbReference type="STRING" id="406818.XBJ1_0982"/>
<dbReference type="InterPro" id="IPR057084">
    <property type="entry name" value="Int_N"/>
</dbReference>
<dbReference type="GO" id="GO:0015074">
    <property type="term" value="P:DNA integration"/>
    <property type="evidence" value="ECO:0007669"/>
    <property type="project" value="UniProtKB-KW"/>
</dbReference>
<gene>
    <name evidence="4" type="ordered locus">XBJ1_0982</name>
</gene>
<accession>D3UX78</accession>
<dbReference type="AlphaFoldDB" id="D3UX78"/>
<dbReference type="eggNOG" id="COG0582">
    <property type="taxonomic scope" value="Bacteria"/>
</dbReference>
<evidence type="ECO:0000313" key="4">
    <source>
        <dbReference type="EMBL" id="CBJ80123.1"/>
    </source>
</evidence>
<dbReference type="Pfam" id="PF24624">
    <property type="entry name" value="Int_N"/>
    <property type="match status" value="1"/>
</dbReference>
<dbReference type="KEGG" id="xbo:XBJ1_0982"/>
<dbReference type="GO" id="GO:0006310">
    <property type="term" value="P:DNA recombination"/>
    <property type="evidence" value="ECO:0007669"/>
    <property type="project" value="UniProtKB-KW"/>
</dbReference>
<protein>
    <submittedName>
        <fullName evidence="4">Integrase</fullName>
    </submittedName>
</protein>
<dbReference type="CDD" id="cd00796">
    <property type="entry name" value="INT_Rci_Hp1_C"/>
    <property type="match status" value="1"/>
</dbReference>
<dbReference type="EMBL" id="FN667741">
    <property type="protein sequence ID" value="CBJ80123.1"/>
    <property type="molecule type" value="Genomic_DNA"/>
</dbReference>
<dbReference type="InterPro" id="IPR013762">
    <property type="entry name" value="Integrase-like_cat_sf"/>
</dbReference>
<evidence type="ECO:0000259" key="3">
    <source>
        <dbReference type="PROSITE" id="PS51898"/>
    </source>
</evidence>
<proteinExistence type="predicted"/>
<dbReference type="RefSeq" id="WP_012987543.1">
    <property type="nucleotide sequence ID" value="NC_013892.1"/>
</dbReference>
<feature type="domain" description="Tyr recombinase" evidence="3">
    <location>
        <begin position="166"/>
        <end position="325"/>
    </location>
</feature>
<organism evidence="4 5">
    <name type="scientific">Xenorhabdus bovienii (strain SS-2004)</name>
    <name type="common">Xenorhabdus nematophila subsp. bovienii</name>
    <dbReference type="NCBI Taxonomy" id="406818"/>
    <lineage>
        <taxon>Bacteria</taxon>
        <taxon>Pseudomonadati</taxon>
        <taxon>Pseudomonadota</taxon>
        <taxon>Gammaproteobacteria</taxon>
        <taxon>Enterobacterales</taxon>
        <taxon>Morganellaceae</taxon>
        <taxon>Xenorhabdus</taxon>
    </lineage>
</organism>
<reference evidence="4" key="1">
    <citation type="journal article" date="2011" name="PLoS ONE">
        <title>The entomopathogenic bacterial endosymbionts xenorhabdus and photorhabdus: convergent lifestyles from divergent genomes.</title>
        <authorList>
            <person name="Chaston J.M."/>
            <person name="Suen G."/>
            <person name="Tucker S.L."/>
            <person name="Andersen A.W."/>
            <person name="Bhasin A."/>
            <person name="Bode E."/>
            <person name="Bode H.B."/>
            <person name="Brachmann A.O."/>
            <person name="Cowles C.E."/>
            <person name="Cowles K.N."/>
            <person name="Darby C."/>
            <person name="de Leon L."/>
            <person name="Drace K."/>
            <person name="Du Z."/>
            <person name="Givaudan A."/>
            <person name="Herbert Tran E.E."/>
            <person name="Jewell K.A."/>
            <person name="Knack J.J."/>
            <person name="Krasomil-Osterfeld K.C."/>
            <person name="Kukor R."/>
            <person name="Lanois A."/>
            <person name="Latreille P."/>
            <person name="Leimgruber N.K."/>
            <person name="Lipke C.M."/>
            <person name="Liu R."/>
            <person name="Lu X."/>
            <person name="Martens E.C."/>
            <person name="Marri P.R."/>
            <person name="Medigue C."/>
            <person name="Menard M.L."/>
            <person name="Miller N.M."/>
            <person name="Morales-Soto N."/>
            <person name="Norton S."/>
            <person name="Ogier J.C."/>
            <person name="Orchard S.S."/>
            <person name="Park D."/>
            <person name="Park Y."/>
            <person name="Qurollo B.A."/>
            <person name="Sugar D.R."/>
            <person name="Richards G.R."/>
            <person name="Rouy Z."/>
            <person name="Slominski B."/>
            <person name="Slominski K."/>
            <person name="Snyder H."/>
            <person name="Tjaden B.C."/>
            <person name="van der Hoeven R."/>
            <person name="Welch R.D."/>
            <person name="Wheeler C."/>
            <person name="Xiang B."/>
            <person name="Barbazuk B."/>
            <person name="Gaudriault S."/>
            <person name="Goodner B."/>
            <person name="Slater S.C."/>
            <person name="Forst S."/>
            <person name="Goldman B.S."/>
            <person name="Goodrich-Blair H."/>
        </authorList>
    </citation>
    <scope>NUCLEOTIDE SEQUENCE [LARGE SCALE GENOMIC DNA]</scope>
    <source>
        <strain evidence="4">SS-2004</strain>
    </source>
</reference>
<dbReference type="Gene3D" id="1.10.443.10">
    <property type="entry name" value="Intergrase catalytic core"/>
    <property type="match status" value="1"/>
</dbReference>
<dbReference type="SUPFAM" id="SSF56349">
    <property type="entry name" value="DNA breaking-rejoining enzymes"/>
    <property type="match status" value="1"/>
</dbReference>
<dbReference type="PATRIC" id="fig|406818.4.peg.894"/>
<dbReference type="InterPro" id="IPR050090">
    <property type="entry name" value="Tyrosine_recombinase_XerCD"/>
</dbReference>
<dbReference type="InterPro" id="IPR011010">
    <property type="entry name" value="DNA_brk_join_enz"/>
</dbReference>
<keyword evidence="2" id="KW-0233">DNA recombination</keyword>
<name>D3UX78_XENBS</name>
<evidence type="ECO:0000313" key="5">
    <source>
        <dbReference type="Proteomes" id="UP000002045"/>
    </source>
</evidence>
<dbReference type="GO" id="GO:0003677">
    <property type="term" value="F:DNA binding"/>
    <property type="evidence" value="ECO:0007669"/>
    <property type="project" value="InterPro"/>
</dbReference>
<dbReference type="PROSITE" id="PS51898">
    <property type="entry name" value="TYR_RECOMBINASE"/>
    <property type="match status" value="1"/>
</dbReference>
<dbReference type="Proteomes" id="UP000002045">
    <property type="component" value="Chromosome"/>
</dbReference>
<evidence type="ECO:0000256" key="2">
    <source>
        <dbReference type="ARBA" id="ARBA00023172"/>
    </source>
</evidence>
<dbReference type="Pfam" id="PF00589">
    <property type="entry name" value="Phage_integrase"/>
    <property type="match status" value="1"/>
</dbReference>